<evidence type="ECO:0000313" key="1">
    <source>
        <dbReference type="EMBL" id="OUQ34594.1"/>
    </source>
</evidence>
<reference evidence="1 2" key="1">
    <citation type="journal article" date="2018" name="BMC Genomics">
        <title>Whole genome sequencing and function prediction of 133 gut anaerobes isolated from chicken caecum in pure cultures.</title>
        <authorList>
            <person name="Medvecky M."/>
            <person name="Cejkova D."/>
            <person name="Polansky O."/>
            <person name="Karasova D."/>
            <person name="Kubasova T."/>
            <person name="Cizek A."/>
            <person name="Rychlik I."/>
        </authorList>
    </citation>
    <scope>NUCLEOTIDE SEQUENCE [LARGE SCALE GENOMIC DNA]</scope>
    <source>
        <strain evidence="1 2">An13</strain>
    </source>
</reference>
<protein>
    <submittedName>
        <fullName evidence="1">Uncharacterized protein</fullName>
    </submittedName>
</protein>
<sequence>MAKCKLLMSTAQVQKLIDFFDGYEDDKVKCKFIKKTGIKAEVECETELSPDEAASYCKGLFKKTPEGGVLYFSIQPDGFFG</sequence>
<dbReference type="EMBL" id="NFLJ01000015">
    <property type="protein sequence ID" value="OUQ34594.1"/>
    <property type="molecule type" value="Genomic_DNA"/>
</dbReference>
<dbReference type="RefSeq" id="WP_087357935.1">
    <property type="nucleotide sequence ID" value="NZ_NFLJ01000015.1"/>
</dbReference>
<keyword evidence="2" id="KW-1185">Reference proteome</keyword>
<dbReference type="Proteomes" id="UP000195305">
    <property type="component" value="Unassembled WGS sequence"/>
</dbReference>
<dbReference type="AlphaFoldDB" id="A0A1Y4SXH9"/>
<organism evidence="1 2">
    <name type="scientific">Massilimicrobiota timonensis</name>
    <dbReference type="NCBI Taxonomy" id="1776392"/>
    <lineage>
        <taxon>Bacteria</taxon>
        <taxon>Bacillati</taxon>
        <taxon>Bacillota</taxon>
        <taxon>Erysipelotrichia</taxon>
        <taxon>Erysipelotrichales</taxon>
        <taxon>Erysipelotrichaceae</taxon>
        <taxon>Massilimicrobiota</taxon>
    </lineage>
</organism>
<proteinExistence type="predicted"/>
<comment type="caution">
    <text evidence="1">The sequence shown here is derived from an EMBL/GenBank/DDBJ whole genome shotgun (WGS) entry which is preliminary data.</text>
</comment>
<dbReference type="OrthoDB" id="1643929at2"/>
<name>A0A1Y4SXH9_9FIRM</name>
<gene>
    <name evidence="1" type="ORF">B5E75_06360</name>
</gene>
<accession>A0A1Y4SXH9</accession>
<evidence type="ECO:0000313" key="2">
    <source>
        <dbReference type="Proteomes" id="UP000195305"/>
    </source>
</evidence>